<dbReference type="CDD" id="cd01174">
    <property type="entry name" value="ribokinase"/>
    <property type="match status" value="1"/>
</dbReference>
<evidence type="ECO:0000256" key="9">
    <source>
        <dbReference type="ARBA" id="ARBA00022842"/>
    </source>
</evidence>
<evidence type="ECO:0000313" key="14">
    <source>
        <dbReference type="EMBL" id="MXQ49964.1"/>
    </source>
</evidence>
<evidence type="ECO:0000256" key="8">
    <source>
        <dbReference type="ARBA" id="ARBA00022840"/>
    </source>
</evidence>
<accession>A0A6N8TVM6</accession>
<dbReference type="GO" id="GO:0004747">
    <property type="term" value="F:ribokinase activity"/>
    <property type="evidence" value="ECO:0007669"/>
    <property type="project" value="UniProtKB-UniRule"/>
</dbReference>
<proteinExistence type="inferred from homology"/>
<dbReference type="GO" id="GO:0019303">
    <property type="term" value="P:D-ribose catabolic process"/>
    <property type="evidence" value="ECO:0007669"/>
    <property type="project" value="UniProtKB-UniRule"/>
</dbReference>
<feature type="domain" description="Carbohydrate kinase PfkB" evidence="13">
    <location>
        <begin position="4"/>
        <end position="283"/>
    </location>
</feature>
<dbReference type="Gene3D" id="3.40.1190.20">
    <property type="match status" value="1"/>
</dbReference>
<evidence type="ECO:0000256" key="11">
    <source>
        <dbReference type="ARBA" id="ARBA00023277"/>
    </source>
</evidence>
<keyword evidence="15" id="KW-1185">Reference proteome</keyword>
<dbReference type="GO" id="GO:0005829">
    <property type="term" value="C:cytosol"/>
    <property type="evidence" value="ECO:0007669"/>
    <property type="project" value="TreeGrafter"/>
</dbReference>
<name>A0A6N8TVM6_9STAP</name>
<evidence type="ECO:0000256" key="3">
    <source>
        <dbReference type="ARBA" id="ARBA00016943"/>
    </source>
</evidence>
<dbReference type="SUPFAM" id="SSF53613">
    <property type="entry name" value="Ribokinase-like"/>
    <property type="match status" value="1"/>
</dbReference>
<comment type="caution">
    <text evidence="12">Lacks conserved residue(s) required for the propagation of feature annotation.</text>
</comment>
<comment type="similarity">
    <text evidence="12">Belongs to the carbohydrate kinase PfkB family. Ribokinase subfamily.</text>
</comment>
<comment type="subcellular location">
    <subcellularLocation>
        <location evidence="12">Cytoplasm</location>
    </subcellularLocation>
</comment>
<dbReference type="InterPro" id="IPR011611">
    <property type="entry name" value="PfkB_dom"/>
</dbReference>
<protein>
    <recommendedName>
        <fullName evidence="3 12">Ribokinase</fullName>
        <shortName evidence="12">RK</shortName>
        <ecNumber evidence="2 12">2.7.1.15</ecNumber>
    </recommendedName>
</protein>
<dbReference type="PRINTS" id="PR00990">
    <property type="entry name" value="RIBOKINASE"/>
</dbReference>
<feature type="binding site" evidence="12">
    <location>
        <position position="185"/>
    </location>
    <ligand>
        <name>ATP</name>
        <dbReference type="ChEBI" id="CHEBI:30616"/>
    </ligand>
</feature>
<keyword evidence="10 12" id="KW-0630">Potassium</keyword>
<evidence type="ECO:0000256" key="1">
    <source>
        <dbReference type="ARBA" id="ARBA00005380"/>
    </source>
</evidence>
<dbReference type="PANTHER" id="PTHR10584">
    <property type="entry name" value="SUGAR KINASE"/>
    <property type="match status" value="1"/>
</dbReference>
<dbReference type="InterPro" id="IPR002173">
    <property type="entry name" value="Carboh/pur_kinase_PfkB_CS"/>
</dbReference>
<sequence>MKQPKITVIGSINMDLVTVADVMPAQGETIRGENFRTLPGGKGANQAVAAARLGAEVDMIGKVGDDPFGYALQENLESQGVDTQSVTVESGISSGLANIIVSDNDNRIIIIAGANNRVGTEYIDRFTKQIQASDYVLIQFEIPKSTIEYILELCSSHGVPVIINPAPAMVLEDRFWEMATYITPNDHEAEALFAYNGDNLPKFHDKLIITNGAKGASFYREDERITVAGHKVEVADTTGAGDTFNGALVVALAEGRTVDEAIAFANKAASLSIQKLGAQSGMPLRKEMNDH</sequence>
<keyword evidence="9 12" id="KW-0460">Magnesium</keyword>
<dbReference type="RefSeq" id="WP_160651616.1">
    <property type="nucleotide sequence ID" value="NZ_JBHRWU010000001.1"/>
</dbReference>
<evidence type="ECO:0000256" key="2">
    <source>
        <dbReference type="ARBA" id="ARBA00012035"/>
    </source>
</evidence>
<reference evidence="14 15" key="1">
    <citation type="submission" date="2019-12" db="EMBL/GenBank/DDBJ databases">
        <title>Salinicoccus cyprini sp. nov., isolated from gastro-intestinal tract of mirror carp, Cyprinus carpio var. specularis, collected from Gobind Sagar Reservoir, Himachal Pradesh, India.</title>
        <authorList>
            <person name="Talwar C."/>
            <person name="Singh A.K."/>
            <person name="Lal R."/>
            <person name="Negi R.K."/>
        </authorList>
    </citation>
    <scope>NUCLEOTIDE SEQUENCE [LARGE SCALE GENOMIC DNA]</scope>
    <source>
        <strain evidence="14 15">J-82</strain>
    </source>
</reference>
<feature type="binding site" evidence="12">
    <location>
        <position position="266"/>
    </location>
    <ligand>
        <name>ATP</name>
        <dbReference type="ChEBI" id="CHEBI:30616"/>
    </ligand>
</feature>
<dbReference type="PANTHER" id="PTHR10584:SF166">
    <property type="entry name" value="RIBOKINASE"/>
    <property type="match status" value="1"/>
</dbReference>
<keyword evidence="4 12" id="KW-0808">Transferase</keyword>
<feature type="binding site" evidence="12">
    <location>
        <position position="272"/>
    </location>
    <ligand>
        <name>K(+)</name>
        <dbReference type="ChEBI" id="CHEBI:29103"/>
    </ligand>
</feature>
<evidence type="ECO:0000313" key="15">
    <source>
        <dbReference type="Proteomes" id="UP000436284"/>
    </source>
</evidence>
<dbReference type="EMBL" id="WUUK01000001">
    <property type="protein sequence ID" value="MXQ49964.1"/>
    <property type="molecule type" value="Genomic_DNA"/>
</dbReference>
<feature type="binding site" evidence="12">
    <location>
        <position position="242"/>
    </location>
    <ligand>
        <name>substrate</name>
    </ligand>
</feature>
<comment type="pathway">
    <text evidence="12">Carbohydrate metabolism; D-ribose degradation; D-ribose 5-phosphate from beta-D-ribopyranose: step 2/2.</text>
</comment>
<keyword evidence="5 12" id="KW-0479">Metal-binding</keyword>
<feature type="active site" description="Proton acceptor" evidence="12">
    <location>
        <position position="242"/>
    </location>
</feature>
<dbReference type="OrthoDB" id="9775849at2"/>
<dbReference type="Pfam" id="PF00294">
    <property type="entry name" value="PfkB"/>
    <property type="match status" value="1"/>
</dbReference>
<keyword evidence="12" id="KW-0963">Cytoplasm</keyword>
<gene>
    <name evidence="12 14" type="primary">rbsK</name>
    <name evidence="14" type="ORF">GQ671_01440</name>
</gene>
<evidence type="ECO:0000256" key="6">
    <source>
        <dbReference type="ARBA" id="ARBA00022741"/>
    </source>
</evidence>
<dbReference type="PROSITE" id="PS00584">
    <property type="entry name" value="PFKB_KINASES_2"/>
    <property type="match status" value="1"/>
</dbReference>
<feature type="binding site" evidence="12">
    <location>
        <position position="236"/>
    </location>
    <ligand>
        <name>K(+)</name>
        <dbReference type="ChEBI" id="CHEBI:29103"/>
    </ligand>
</feature>
<feature type="binding site" evidence="12">
    <location>
        <begin position="241"/>
        <end position="242"/>
    </location>
    <ligand>
        <name>ATP</name>
        <dbReference type="ChEBI" id="CHEBI:30616"/>
    </ligand>
</feature>
<evidence type="ECO:0000256" key="12">
    <source>
        <dbReference type="HAMAP-Rule" id="MF_01987"/>
    </source>
</evidence>
<comment type="subunit">
    <text evidence="12">Homodimer.</text>
</comment>
<evidence type="ECO:0000256" key="4">
    <source>
        <dbReference type="ARBA" id="ARBA00022679"/>
    </source>
</evidence>
<dbReference type="AlphaFoldDB" id="A0A6N8TVM6"/>
<evidence type="ECO:0000259" key="13">
    <source>
        <dbReference type="Pfam" id="PF00294"/>
    </source>
</evidence>
<feature type="binding site" evidence="12">
    <location>
        <position position="141"/>
    </location>
    <ligand>
        <name>substrate</name>
    </ligand>
</feature>
<dbReference type="InterPro" id="IPR002139">
    <property type="entry name" value="Ribo/fructo_kinase"/>
</dbReference>
<evidence type="ECO:0000256" key="5">
    <source>
        <dbReference type="ARBA" id="ARBA00022723"/>
    </source>
</evidence>
<dbReference type="UniPathway" id="UPA00916">
    <property type="reaction ID" value="UER00889"/>
</dbReference>
<keyword evidence="8 12" id="KW-0067">ATP-binding</keyword>
<feature type="binding site" evidence="12">
    <location>
        <begin position="210"/>
        <end position="215"/>
    </location>
    <ligand>
        <name>ATP</name>
        <dbReference type="ChEBI" id="CHEBI:30616"/>
    </ligand>
</feature>
<keyword evidence="11 12" id="KW-0119">Carbohydrate metabolism</keyword>
<comment type="function">
    <text evidence="12">Catalyzes the phosphorylation of ribose at O-5 in a reaction requiring ATP and magnesium. The resulting D-ribose-5-phosphate can then be used either for sythesis of nucleotides, histidine, and tryptophan, or as a component of the pentose phosphate pathway.</text>
</comment>
<organism evidence="14 15">
    <name type="scientific">Salinicoccus hispanicus</name>
    <dbReference type="NCBI Taxonomy" id="157225"/>
    <lineage>
        <taxon>Bacteria</taxon>
        <taxon>Bacillati</taxon>
        <taxon>Bacillota</taxon>
        <taxon>Bacilli</taxon>
        <taxon>Bacillales</taxon>
        <taxon>Staphylococcaceae</taxon>
        <taxon>Salinicoccus</taxon>
    </lineage>
</organism>
<evidence type="ECO:0000256" key="10">
    <source>
        <dbReference type="ARBA" id="ARBA00022958"/>
    </source>
</evidence>
<comment type="similarity">
    <text evidence="1">Belongs to the carbohydrate kinase pfkB family.</text>
</comment>
<comment type="catalytic activity">
    <reaction evidence="12">
        <text>D-ribose + ATP = D-ribose 5-phosphate + ADP + H(+)</text>
        <dbReference type="Rhea" id="RHEA:13697"/>
        <dbReference type="ChEBI" id="CHEBI:15378"/>
        <dbReference type="ChEBI" id="CHEBI:30616"/>
        <dbReference type="ChEBI" id="CHEBI:47013"/>
        <dbReference type="ChEBI" id="CHEBI:78346"/>
        <dbReference type="ChEBI" id="CHEBI:456216"/>
        <dbReference type="EC" id="2.7.1.15"/>
    </reaction>
</comment>
<feature type="binding site" evidence="12">
    <location>
        <begin position="41"/>
        <end position="45"/>
    </location>
    <ligand>
        <name>substrate</name>
    </ligand>
</feature>
<dbReference type="HAMAP" id="MF_01987">
    <property type="entry name" value="Ribokinase"/>
    <property type="match status" value="1"/>
</dbReference>
<dbReference type="Proteomes" id="UP000436284">
    <property type="component" value="Unassembled WGS sequence"/>
</dbReference>
<evidence type="ECO:0000256" key="7">
    <source>
        <dbReference type="ARBA" id="ARBA00022777"/>
    </source>
</evidence>
<feature type="binding site" evidence="12">
    <location>
        <position position="238"/>
    </location>
    <ligand>
        <name>K(+)</name>
        <dbReference type="ChEBI" id="CHEBI:29103"/>
    </ligand>
</feature>
<dbReference type="InterPro" id="IPR011877">
    <property type="entry name" value="Ribokinase"/>
</dbReference>
<dbReference type="EC" id="2.7.1.15" evidence="2 12"/>
<comment type="cofactor">
    <cofactor evidence="12">
        <name>Mg(2+)</name>
        <dbReference type="ChEBI" id="CHEBI:18420"/>
    </cofactor>
    <text evidence="12">Requires a divalent cation, most likely magnesium in vivo, as an electrophilic catalyst to aid phosphoryl group transfer. It is the chelate of the metal and the nucleotide that is the actual substrate.</text>
</comment>
<dbReference type="InterPro" id="IPR029056">
    <property type="entry name" value="Ribokinase-like"/>
</dbReference>
<comment type="activity regulation">
    <text evidence="12">Activated by a monovalent cation that binds near, but not in, the active site. The most likely occupant of the site in vivo is potassium. Ion binding induces a conformational change that may alter substrate affinity.</text>
</comment>
<feature type="binding site" evidence="12">
    <location>
        <begin position="13"/>
        <end position="15"/>
    </location>
    <ligand>
        <name>substrate</name>
    </ligand>
</feature>
<keyword evidence="7 12" id="KW-0418">Kinase</keyword>
<comment type="caution">
    <text evidence="14">The sequence shown here is derived from an EMBL/GenBank/DDBJ whole genome shotgun (WGS) entry which is preliminary data.</text>
</comment>
<feature type="binding site" evidence="12">
    <location>
        <position position="275"/>
    </location>
    <ligand>
        <name>K(+)</name>
        <dbReference type="ChEBI" id="CHEBI:29103"/>
    </ligand>
</feature>
<keyword evidence="6 12" id="KW-0547">Nucleotide-binding</keyword>
<dbReference type="NCBIfam" id="TIGR02152">
    <property type="entry name" value="D_ribokin_bact"/>
    <property type="match status" value="1"/>
</dbReference>
<dbReference type="GO" id="GO:0046872">
    <property type="term" value="F:metal ion binding"/>
    <property type="evidence" value="ECO:0007669"/>
    <property type="project" value="UniProtKB-KW"/>
</dbReference>
<feature type="binding site" evidence="12">
    <location>
        <position position="277"/>
    </location>
    <ligand>
        <name>K(+)</name>
        <dbReference type="ChEBI" id="CHEBI:29103"/>
    </ligand>
</feature>
<dbReference type="GO" id="GO:0005524">
    <property type="term" value="F:ATP binding"/>
    <property type="evidence" value="ECO:0007669"/>
    <property type="project" value="UniProtKB-UniRule"/>
</dbReference>